<keyword evidence="3" id="KW-1185">Reference proteome</keyword>
<organism evidence="2 3">
    <name type="scientific">Nesidiocoris tenuis</name>
    <dbReference type="NCBI Taxonomy" id="355587"/>
    <lineage>
        <taxon>Eukaryota</taxon>
        <taxon>Metazoa</taxon>
        <taxon>Ecdysozoa</taxon>
        <taxon>Arthropoda</taxon>
        <taxon>Hexapoda</taxon>
        <taxon>Insecta</taxon>
        <taxon>Pterygota</taxon>
        <taxon>Neoptera</taxon>
        <taxon>Paraneoptera</taxon>
        <taxon>Hemiptera</taxon>
        <taxon>Heteroptera</taxon>
        <taxon>Panheteroptera</taxon>
        <taxon>Cimicomorpha</taxon>
        <taxon>Miridae</taxon>
        <taxon>Dicyphina</taxon>
        <taxon>Nesidiocoris</taxon>
    </lineage>
</organism>
<sequence>MVVSLSSSLQNRSSPFGVFFSPFADKNFHNRKSASRPRFSSQQGQRPTRNCRWKTRPKATSEITSRSTPTSPMCRPRPSPSAWVGPGSHVRTRLKCLRRNSKTPTTNRDDLFSGQVTGSPTVVSFSPLHLLIPDPRTPHTPRHLPTPLYPSRSDQAVATPNCSR</sequence>
<feature type="compositionally biased region" description="Polar residues" evidence="1">
    <location>
        <begin position="38"/>
        <end position="48"/>
    </location>
</feature>
<evidence type="ECO:0000256" key="1">
    <source>
        <dbReference type="SAM" id="MobiDB-lite"/>
    </source>
</evidence>
<reference evidence="2 3" key="1">
    <citation type="submission" date="2020-02" db="EMBL/GenBank/DDBJ databases">
        <authorList>
            <person name="Ferguson B K."/>
        </authorList>
    </citation>
    <scope>NUCLEOTIDE SEQUENCE [LARGE SCALE GENOMIC DNA]</scope>
</reference>
<dbReference type="EMBL" id="CADCXU010028858">
    <property type="protein sequence ID" value="CAB0015281.1"/>
    <property type="molecule type" value="Genomic_DNA"/>
</dbReference>
<proteinExistence type="predicted"/>
<evidence type="ECO:0000313" key="3">
    <source>
        <dbReference type="Proteomes" id="UP000479000"/>
    </source>
</evidence>
<accession>A0A6H5HBD3</accession>
<feature type="region of interest" description="Disordered" evidence="1">
    <location>
        <begin position="29"/>
        <end position="87"/>
    </location>
</feature>
<gene>
    <name evidence="2" type="ORF">NTEN_LOCUS19621</name>
</gene>
<feature type="compositionally biased region" description="Polar residues" evidence="1">
    <location>
        <begin position="61"/>
        <end position="71"/>
    </location>
</feature>
<dbReference type="Proteomes" id="UP000479000">
    <property type="component" value="Unassembled WGS sequence"/>
</dbReference>
<feature type="compositionally biased region" description="Polar residues" evidence="1">
    <location>
        <begin position="152"/>
        <end position="164"/>
    </location>
</feature>
<evidence type="ECO:0000313" key="2">
    <source>
        <dbReference type="EMBL" id="CAB0015281.1"/>
    </source>
</evidence>
<name>A0A6H5HBD3_9HEMI</name>
<dbReference type="AlphaFoldDB" id="A0A6H5HBD3"/>
<protein>
    <submittedName>
        <fullName evidence="2">Uncharacterized protein</fullName>
    </submittedName>
</protein>
<feature type="region of interest" description="Disordered" evidence="1">
    <location>
        <begin position="133"/>
        <end position="164"/>
    </location>
</feature>